<protein>
    <submittedName>
        <fullName evidence="5">EF-hand domain-containing protein</fullName>
    </submittedName>
</protein>
<feature type="domain" description="DUF7752" evidence="2">
    <location>
        <begin position="1"/>
        <end position="89"/>
    </location>
</feature>
<keyword evidence="4" id="KW-1185">Reference proteome</keyword>
<evidence type="ECO:0000259" key="1">
    <source>
        <dbReference type="Pfam" id="PF24642"/>
    </source>
</evidence>
<dbReference type="AlphaFoldDB" id="A0A0N4YKB6"/>
<gene>
    <name evidence="3" type="ORF">NBR_LOCUS17472</name>
</gene>
<accession>A0A0N4YKB6</accession>
<evidence type="ECO:0000259" key="2">
    <source>
        <dbReference type="Pfam" id="PF24934"/>
    </source>
</evidence>
<dbReference type="STRING" id="27835.A0A0N4YKB6"/>
<organism evidence="5">
    <name type="scientific">Nippostrongylus brasiliensis</name>
    <name type="common">Rat hookworm</name>
    <dbReference type="NCBI Taxonomy" id="27835"/>
    <lineage>
        <taxon>Eukaryota</taxon>
        <taxon>Metazoa</taxon>
        <taxon>Ecdysozoa</taxon>
        <taxon>Nematoda</taxon>
        <taxon>Chromadorea</taxon>
        <taxon>Rhabditida</taxon>
        <taxon>Rhabditina</taxon>
        <taxon>Rhabditomorpha</taxon>
        <taxon>Strongyloidea</taxon>
        <taxon>Heligmosomidae</taxon>
        <taxon>Nippostrongylus</taxon>
    </lineage>
</organism>
<evidence type="ECO:0000313" key="4">
    <source>
        <dbReference type="Proteomes" id="UP000271162"/>
    </source>
</evidence>
<sequence length="195" mass="22494">MFIVSEWAERNQLLTGRLQSHHICLVLVLYATGLIPGSLNRNKPFIDEVESFHVEEPEVMHEDQQVELLVGFFEYLASRAFQQLSHLSFERLGYCSVFLRGEWLPVHNAAVKTYYDMVFNLRFIELENNNGDGAVSLRECEPFVIELPGNVNLDEVKRKIIEKTGVEELSLREIGSHRTGEFLAFLATSFFFNLH</sequence>
<dbReference type="InterPro" id="IPR056053">
    <property type="entry name" value="DUF7636"/>
</dbReference>
<dbReference type="Proteomes" id="UP000271162">
    <property type="component" value="Unassembled WGS sequence"/>
</dbReference>
<evidence type="ECO:0000313" key="3">
    <source>
        <dbReference type="EMBL" id="VDL81129.1"/>
    </source>
</evidence>
<proteinExistence type="predicted"/>
<dbReference type="WBParaSite" id="NBR_0001747101-mRNA-1">
    <property type="protein sequence ID" value="NBR_0001747101-mRNA-1"/>
    <property type="gene ID" value="NBR_0001747101"/>
</dbReference>
<feature type="domain" description="DUF7636" evidence="1">
    <location>
        <begin position="137"/>
        <end position="176"/>
    </location>
</feature>
<dbReference type="EMBL" id="UYSL01022782">
    <property type="protein sequence ID" value="VDL81129.1"/>
    <property type="molecule type" value="Genomic_DNA"/>
</dbReference>
<dbReference type="Pfam" id="PF24934">
    <property type="entry name" value="DUF7752"/>
    <property type="match status" value="1"/>
</dbReference>
<reference evidence="3 4" key="2">
    <citation type="submission" date="2018-11" db="EMBL/GenBank/DDBJ databases">
        <authorList>
            <consortium name="Pathogen Informatics"/>
        </authorList>
    </citation>
    <scope>NUCLEOTIDE SEQUENCE [LARGE SCALE GENOMIC DNA]</scope>
</reference>
<evidence type="ECO:0000313" key="5">
    <source>
        <dbReference type="WBParaSite" id="NBR_0001747101-mRNA-1"/>
    </source>
</evidence>
<name>A0A0N4YKB6_NIPBR</name>
<dbReference type="InterPro" id="IPR056654">
    <property type="entry name" value="DUF7752"/>
</dbReference>
<reference evidence="5" key="1">
    <citation type="submission" date="2017-02" db="UniProtKB">
        <authorList>
            <consortium name="WormBaseParasite"/>
        </authorList>
    </citation>
    <scope>IDENTIFICATION</scope>
</reference>
<dbReference type="Pfam" id="PF24642">
    <property type="entry name" value="DUF7636"/>
    <property type="match status" value="1"/>
</dbReference>